<dbReference type="InParanoid" id="A0A7C8MR59"/>
<evidence type="ECO:0000313" key="1">
    <source>
        <dbReference type="EMBL" id="KAF2971592.1"/>
    </source>
</evidence>
<reference evidence="1 2" key="1">
    <citation type="submission" date="2019-12" db="EMBL/GenBank/DDBJ databases">
        <title>Draft genome sequence of the ascomycete Xylaria multiplex DSM 110363.</title>
        <authorList>
            <person name="Buettner E."/>
            <person name="Kellner H."/>
        </authorList>
    </citation>
    <scope>NUCLEOTIDE SEQUENCE [LARGE SCALE GENOMIC DNA]</scope>
    <source>
        <strain evidence="1 2">DSM 110363</strain>
    </source>
</reference>
<accession>A0A7C8MR59</accession>
<dbReference type="EMBL" id="WUBL01000012">
    <property type="protein sequence ID" value="KAF2971592.1"/>
    <property type="molecule type" value="Genomic_DNA"/>
</dbReference>
<dbReference type="OrthoDB" id="3515175at2759"/>
<proteinExistence type="predicted"/>
<evidence type="ECO:0000313" key="2">
    <source>
        <dbReference type="Proteomes" id="UP000481858"/>
    </source>
</evidence>
<comment type="caution">
    <text evidence="1">The sequence shown here is derived from an EMBL/GenBank/DDBJ whole genome shotgun (WGS) entry which is preliminary data.</text>
</comment>
<name>A0A7C8MR59_9PEZI</name>
<keyword evidence="2" id="KW-1185">Reference proteome</keyword>
<dbReference type="Proteomes" id="UP000481858">
    <property type="component" value="Unassembled WGS sequence"/>
</dbReference>
<protein>
    <submittedName>
        <fullName evidence="1">Uncharacterized protein</fullName>
    </submittedName>
</protein>
<dbReference type="AlphaFoldDB" id="A0A7C8MR59"/>
<organism evidence="1 2">
    <name type="scientific">Xylaria multiplex</name>
    <dbReference type="NCBI Taxonomy" id="323545"/>
    <lineage>
        <taxon>Eukaryota</taxon>
        <taxon>Fungi</taxon>
        <taxon>Dikarya</taxon>
        <taxon>Ascomycota</taxon>
        <taxon>Pezizomycotina</taxon>
        <taxon>Sordariomycetes</taxon>
        <taxon>Xylariomycetidae</taxon>
        <taxon>Xylariales</taxon>
        <taxon>Xylariaceae</taxon>
        <taxon>Xylaria</taxon>
    </lineage>
</organism>
<sequence length="685" mass="77425">MAAPWIWSETSSPSSFYPQPWVFYIISEIAGQHRPLAAALCNTVVSPVQHILRILSDPINRVAIESERALAVSLFLEHGHDEDKVRSPYITPNTWGETLPIGTTTPSDFLYNQRLLPLRTIYQDSKTYRGAAVIDITHLESPRYGIVVLNNSLQDSFDFDPWGDDVWTDVTPPEKELSQQPLSALGYVEDFEPNHSRKEARELESIPLIDAAAIEFIWPPSSSSAVSKLLTREPIKSPPRSLRALTLITLIKSTRQIGNFNTSIFDGPRQIPGFQNMLRQAIHDNPGLLGRSHATGQLLGLAFGGSQHLDLLRLEQVSAEIIRGALEMEELQKTTSISLCLDALVSTPAEIIDVLASAPSLRDMYFLQALTSDTDNRSAQVFLELCKRPYLFERGRIFMSESYRAALNKKFWLPKSNGSNLPFNIFPIQHVFLRDQTNGCRGKRPDPMFQYTPHYVGDCLFRPEAFVAGLIQWIVRPDHRLGPLATSPPSLDDMSRIEISPAPPRVVDGAKVDSFTGFRRKESWPEMRDLVPGSWSVVISRCIYVDHKLESESRLVDHQFRRFESFFWKCAFVRHRVHIPLDFNGATESMKLRAEDVEVVGINEFLKITAPHVDAVIIFQRLEELELKLEQQEPAPLGPGMHRLSVLGHQEACALLDEFIAKGREGKEYLRNHPTESGSDEICDW</sequence>
<gene>
    <name evidence="1" type="ORF">GQX73_g1924</name>
</gene>